<organism evidence="6 7">
    <name type="scientific">Uliginosibacterium flavum</name>
    <dbReference type="NCBI Taxonomy" id="1396831"/>
    <lineage>
        <taxon>Bacteria</taxon>
        <taxon>Pseudomonadati</taxon>
        <taxon>Pseudomonadota</taxon>
        <taxon>Betaproteobacteria</taxon>
        <taxon>Rhodocyclales</taxon>
        <taxon>Zoogloeaceae</taxon>
        <taxon>Uliginosibacterium</taxon>
    </lineage>
</organism>
<reference evidence="6 7" key="1">
    <citation type="submission" date="2024-07" db="EMBL/GenBank/DDBJ databases">
        <title>Uliginosibacterium flavum JJ3220;KACC:17644.</title>
        <authorList>
            <person name="Kim M.K."/>
        </authorList>
    </citation>
    <scope>NUCLEOTIDE SEQUENCE [LARGE SCALE GENOMIC DNA]</scope>
    <source>
        <strain evidence="6 7">KACC:17644</strain>
    </source>
</reference>
<protein>
    <submittedName>
        <fullName evidence="6">Methyltransferase domain-containing protein</fullName>
    </submittedName>
</protein>
<dbReference type="PANTHER" id="PTHR13610">
    <property type="entry name" value="METHYLTRANSFERASE DOMAIN-CONTAINING PROTEIN"/>
    <property type="match status" value="1"/>
</dbReference>
<dbReference type="Pfam" id="PF13649">
    <property type="entry name" value="Methyltransf_25"/>
    <property type="match status" value="1"/>
</dbReference>
<keyword evidence="3" id="KW-0949">S-adenosyl-L-methionine</keyword>
<evidence type="ECO:0000256" key="1">
    <source>
        <dbReference type="ARBA" id="ARBA00022603"/>
    </source>
</evidence>
<evidence type="ECO:0000256" key="4">
    <source>
        <dbReference type="SAM" id="Phobius"/>
    </source>
</evidence>
<feature type="domain" description="Methyltransferase" evidence="5">
    <location>
        <begin position="95"/>
        <end position="178"/>
    </location>
</feature>
<dbReference type="Gene3D" id="3.40.50.150">
    <property type="entry name" value="Vaccinia Virus protein VP39"/>
    <property type="match status" value="1"/>
</dbReference>
<dbReference type="CDD" id="cd02440">
    <property type="entry name" value="AdoMet_MTases"/>
    <property type="match status" value="1"/>
</dbReference>
<dbReference type="RefSeq" id="WP_354601722.1">
    <property type="nucleotide sequence ID" value="NZ_JBEWZI010000015.1"/>
</dbReference>
<name>A0ABV2TMW2_9RHOO</name>
<accession>A0ABV2TMW2</accession>
<evidence type="ECO:0000313" key="6">
    <source>
        <dbReference type="EMBL" id="MET7015259.1"/>
    </source>
</evidence>
<evidence type="ECO:0000313" key="7">
    <source>
        <dbReference type="Proteomes" id="UP001549691"/>
    </source>
</evidence>
<keyword evidence="4" id="KW-0472">Membrane</keyword>
<evidence type="ECO:0000256" key="3">
    <source>
        <dbReference type="ARBA" id="ARBA00022691"/>
    </source>
</evidence>
<keyword evidence="7" id="KW-1185">Reference proteome</keyword>
<evidence type="ECO:0000259" key="5">
    <source>
        <dbReference type="Pfam" id="PF13649"/>
    </source>
</evidence>
<sequence length="235" mass="26102">MSLLGLACLQGGLAAIVSALLLAPRWWWPIHLVFVPALVLAIQLQLPISIYAAGFFILLLTYWSTFRTQVPLFLSNRITVHRLAAWLADDQALKVLDLGSGTGSFALSLAQLRPDWRVTGIESAPGPFVISRWLGRKANNLTLLRADFWPHSLASYDVVYAFLSPVPMPSLWQKARKEMRPGSLLISNSFPIPGITPDKILSINDRRQTQLFVYRIPSGKTHKGATGNTAEVIRF</sequence>
<dbReference type="EMBL" id="JBEWZI010000015">
    <property type="protein sequence ID" value="MET7015259.1"/>
    <property type="molecule type" value="Genomic_DNA"/>
</dbReference>
<gene>
    <name evidence="6" type="ORF">ABXR19_13775</name>
</gene>
<dbReference type="InterPro" id="IPR041698">
    <property type="entry name" value="Methyltransf_25"/>
</dbReference>
<comment type="caution">
    <text evidence="6">The sequence shown here is derived from an EMBL/GenBank/DDBJ whole genome shotgun (WGS) entry which is preliminary data.</text>
</comment>
<dbReference type="PANTHER" id="PTHR13610:SF9">
    <property type="entry name" value="FI06469P"/>
    <property type="match status" value="1"/>
</dbReference>
<evidence type="ECO:0000256" key="2">
    <source>
        <dbReference type="ARBA" id="ARBA00022679"/>
    </source>
</evidence>
<proteinExistence type="predicted"/>
<dbReference type="Proteomes" id="UP001549691">
    <property type="component" value="Unassembled WGS sequence"/>
</dbReference>
<dbReference type="SUPFAM" id="SSF53335">
    <property type="entry name" value="S-adenosyl-L-methionine-dependent methyltransferases"/>
    <property type="match status" value="1"/>
</dbReference>
<keyword evidence="4" id="KW-1133">Transmembrane helix</keyword>
<dbReference type="InterPro" id="IPR029063">
    <property type="entry name" value="SAM-dependent_MTases_sf"/>
</dbReference>
<dbReference type="InterPro" id="IPR026170">
    <property type="entry name" value="FAM173A/B"/>
</dbReference>
<keyword evidence="4" id="KW-0812">Transmembrane</keyword>
<feature type="transmembrane region" description="Helical" evidence="4">
    <location>
        <begin position="35"/>
        <end position="63"/>
    </location>
</feature>
<keyword evidence="1 6" id="KW-0489">Methyltransferase</keyword>
<dbReference type="GO" id="GO:0032259">
    <property type="term" value="P:methylation"/>
    <property type="evidence" value="ECO:0007669"/>
    <property type="project" value="UniProtKB-KW"/>
</dbReference>
<dbReference type="GO" id="GO:0008168">
    <property type="term" value="F:methyltransferase activity"/>
    <property type="evidence" value="ECO:0007669"/>
    <property type="project" value="UniProtKB-KW"/>
</dbReference>
<keyword evidence="2" id="KW-0808">Transferase</keyword>